<protein>
    <recommendedName>
        <fullName evidence="6 19">Adenosylcobinamide-GDP ribazoletransferase</fullName>
        <ecNumber evidence="5 19">2.7.8.26</ecNumber>
    </recommendedName>
    <alternativeName>
        <fullName evidence="16 19">Cobalamin synthase</fullName>
    </alternativeName>
    <alternativeName>
        <fullName evidence="15 19">Cobalamin-5'-phosphate synthase</fullName>
    </alternativeName>
</protein>
<dbReference type="KEGG" id="ares:IWH25_01855"/>
<dbReference type="PANTHER" id="PTHR34148:SF1">
    <property type="entry name" value="ADENOSYLCOBINAMIDE-GDP RIBAZOLETRANSFERASE"/>
    <property type="match status" value="1"/>
</dbReference>
<comment type="catalytic activity">
    <reaction evidence="17 19">
        <text>alpha-ribazole + adenosylcob(III)inamide-GDP = adenosylcob(III)alamin + GMP + H(+)</text>
        <dbReference type="Rhea" id="RHEA:16049"/>
        <dbReference type="ChEBI" id="CHEBI:10329"/>
        <dbReference type="ChEBI" id="CHEBI:15378"/>
        <dbReference type="ChEBI" id="CHEBI:18408"/>
        <dbReference type="ChEBI" id="CHEBI:58115"/>
        <dbReference type="ChEBI" id="CHEBI:60487"/>
        <dbReference type="EC" id="2.7.8.26"/>
    </reaction>
</comment>
<keyword evidence="13 19" id="KW-0472">Membrane</keyword>
<evidence type="ECO:0000256" key="17">
    <source>
        <dbReference type="ARBA" id="ARBA00048623"/>
    </source>
</evidence>
<evidence type="ECO:0000256" key="3">
    <source>
        <dbReference type="ARBA" id="ARBA00004663"/>
    </source>
</evidence>
<dbReference type="GO" id="GO:0005886">
    <property type="term" value="C:plasma membrane"/>
    <property type="evidence" value="ECO:0007669"/>
    <property type="project" value="UniProtKB-SubCell"/>
</dbReference>
<evidence type="ECO:0000313" key="20">
    <source>
        <dbReference type="EMBL" id="QRJ64126.1"/>
    </source>
</evidence>
<comment type="similarity">
    <text evidence="4 19">Belongs to the CobS family.</text>
</comment>
<feature type="transmembrane region" description="Helical" evidence="19">
    <location>
        <begin position="183"/>
        <end position="216"/>
    </location>
</feature>
<dbReference type="InterPro" id="IPR003805">
    <property type="entry name" value="CobS"/>
</dbReference>
<reference evidence="20" key="1">
    <citation type="submission" date="2020-11" db="EMBL/GenBank/DDBJ databases">
        <title>Azospira restricta DSM 18626 genome sequence.</title>
        <authorList>
            <person name="Moe W.M."/>
        </authorList>
    </citation>
    <scope>NUCLEOTIDE SEQUENCE</scope>
    <source>
        <strain evidence="20">DSM 18626</strain>
    </source>
</reference>
<dbReference type="Pfam" id="PF02654">
    <property type="entry name" value="CobS"/>
    <property type="match status" value="1"/>
</dbReference>
<evidence type="ECO:0000256" key="19">
    <source>
        <dbReference type="HAMAP-Rule" id="MF_00719"/>
    </source>
</evidence>
<evidence type="ECO:0000256" key="14">
    <source>
        <dbReference type="ARBA" id="ARBA00025228"/>
    </source>
</evidence>
<keyword evidence="8 19" id="KW-0169">Cobalamin biosynthesis</keyword>
<evidence type="ECO:0000256" key="2">
    <source>
        <dbReference type="ARBA" id="ARBA00004651"/>
    </source>
</evidence>
<dbReference type="EC" id="2.7.8.26" evidence="5 19"/>
<dbReference type="AlphaFoldDB" id="A0A974SPJ8"/>
<feature type="transmembrane region" description="Helical" evidence="19">
    <location>
        <begin position="139"/>
        <end position="162"/>
    </location>
</feature>
<evidence type="ECO:0000313" key="21">
    <source>
        <dbReference type="Proteomes" id="UP000663444"/>
    </source>
</evidence>
<feature type="transmembrane region" description="Helical" evidence="19">
    <location>
        <begin position="40"/>
        <end position="63"/>
    </location>
</feature>
<keyword evidence="9 19" id="KW-0808">Transferase</keyword>
<dbReference type="Proteomes" id="UP000663444">
    <property type="component" value="Chromosome"/>
</dbReference>
<comment type="subcellular location">
    <subcellularLocation>
        <location evidence="2 19">Cell membrane</location>
        <topology evidence="2 19">Multi-pass membrane protein</topology>
    </subcellularLocation>
</comment>
<comment type="catalytic activity">
    <reaction evidence="18 19">
        <text>alpha-ribazole 5'-phosphate + adenosylcob(III)inamide-GDP = adenosylcob(III)alamin 5'-phosphate + GMP + H(+)</text>
        <dbReference type="Rhea" id="RHEA:23560"/>
        <dbReference type="ChEBI" id="CHEBI:15378"/>
        <dbReference type="ChEBI" id="CHEBI:57918"/>
        <dbReference type="ChEBI" id="CHEBI:58115"/>
        <dbReference type="ChEBI" id="CHEBI:60487"/>
        <dbReference type="ChEBI" id="CHEBI:60493"/>
        <dbReference type="EC" id="2.7.8.26"/>
    </reaction>
</comment>
<dbReference type="NCBIfam" id="TIGR00317">
    <property type="entry name" value="cobS"/>
    <property type="match status" value="1"/>
</dbReference>
<evidence type="ECO:0000256" key="5">
    <source>
        <dbReference type="ARBA" id="ARBA00013200"/>
    </source>
</evidence>
<keyword evidence="7 19" id="KW-1003">Cell membrane</keyword>
<evidence type="ECO:0000256" key="1">
    <source>
        <dbReference type="ARBA" id="ARBA00001946"/>
    </source>
</evidence>
<evidence type="ECO:0000256" key="10">
    <source>
        <dbReference type="ARBA" id="ARBA00022692"/>
    </source>
</evidence>
<dbReference type="EMBL" id="CP064781">
    <property type="protein sequence ID" value="QRJ64126.1"/>
    <property type="molecule type" value="Genomic_DNA"/>
</dbReference>
<evidence type="ECO:0000256" key="18">
    <source>
        <dbReference type="ARBA" id="ARBA00049504"/>
    </source>
</evidence>
<keyword evidence="12 19" id="KW-1133">Transmembrane helix</keyword>
<keyword evidence="10 19" id="KW-0812">Transmembrane</keyword>
<dbReference type="PANTHER" id="PTHR34148">
    <property type="entry name" value="ADENOSYLCOBINAMIDE-GDP RIBAZOLETRANSFERASE"/>
    <property type="match status" value="1"/>
</dbReference>
<sequence length="252" mass="27029">MNPLRRELAYFFGAVRFFTRLPVPAWVCHSPEALNHSARYFPLVGLVVGLIGALTFAFASFFFPKTLAVLLAMAATLLVTGAFHEDGWADMVDGFGGGWTRERTLEIMKDSSIGSYGTIALVLMLLGKFMALVELDMLLVAPALIAGHALSRLCATGLLRFLDYAREEGKAKPLATRLSRGELALAAVFGLVALALLPPAGALAGLVFAVAATAFLARKFARRLGGYTGDCLGATQQLAELAFYFGLLCRFS</sequence>
<keyword evidence="11 19" id="KW-0460">Magnesium</keyword>
<evidence type="ECO:0000256" key="8">
    <source>
        <dbReference type="ARBA" id="ARBA00022573"/>
    </source>
</evidence>
<dbReference type="GO" id="GO:0008818">
    <property type="term" value="F:cobalamin 5'-phosphate synthase activity"/>
    <property type="evidence" value="ECO:0007669"/>
    <property type="project" value="UniProtKB-UniRule"/>
</dbReference>
<evidence type="ECO:0000256" key="11">
    <source>
        <dbReference type="ARBA" id="ARBA00022842"/>
    </source>
</evidence>
<feature type="transmembrane region" description="Helical" evidence="19">
    <location>
        <begin position="113"/>
        <end position="133"/>
    </location>
</feature>
<proteinExistence type="inferred from homology"/>
<keyword evidence="21" id="KW-1185">Reference proteome</keyword>
<evidence type="ECO:0000256" key="7">
    <source>
        <dbReference type="ARBA" id="ARBA00022475"/>
    </source>
</evidence>
<evidence type="ECO:0000256" key="4">
    <source>
        <dbReference type="ARBA" id="ARBA00010561"/>
    </source>
</evidence>
<comment type="cofactor">
    <cofactor evidence="1 19">
        <name>Mg(2+)</name>
        <dbReference type="ChEBI" id="CHEBI:18420"/>
    </cofactor>
</comment>
<comment type="pathway">
    <text evidence="3 19">Cofactor biosynthesis; adenosylcobalamin biosynthesis; adenosylcobalamin from cob(II)yrinate a,c-diamide: step 7/7.</text>
</comment>
<evidence type="ECO:0000256" key="13">
    <source>
        <dbReference type="ARBA" id="ARBA00023136"/>
    </source>
</evidence>
<evidence type="ECO:0000256" key="9">
    <source>
        <dbReference type="ARBA" id="ARBA00022679"/>
    </source>
</evidence>
<evidence type="ECO:0000256" key="6">
    <source>
        <dbReference type="ARBA" id="ARBA00015850"/>
    </source>
</evidence>
<organism evidence="20 21">
    <name type="scientific">Azospira restricta</name>
    <dbReference type="NCBI Taxonomy" id="404405"/>
    <lineage>
        <taxon>Bacteria</taxon>
        <taxon>Pseudomonadati</taxon>
        <taxon>Pseudomonadota</taxon>
        <taxon>Betaproteobacteria</taxon>
        <taxon>Rhodocyclales</taxon>
        <taxon>Rhodocyclaceae</taxon>
        <taxon>Azospira</taxon>
    </lineage>
</organism>
<dbReference type="NCBIfam" id="NF001277">
    <property type="entry name" value="PRK00235.1-3"/>
    <property type="match status" value="1"/>
</dbReference>
<dbReference type="GO" id="GO:0051073">
    <property type="term" value="F:adenosylcobinamide-GDP ribazoletransferase activity"/>
    <property type="evidence" value="ECO:0007669"/>
    <property type="project" value="UniProtKB-UniRule"/>
</dbReference>
<comment type="function">
    <text evidence="14 19">Joins adenosylcobinamide-GDP and alpha-ribazole to generate adenosylcobalamin (Ado-cobalamin). Also synthesizes adenosylcobalamin 5'-phosphate from adenosylcobinamide-GDP and alpha-ribazole 5'-phosphate.</text>
</comment>
<evidence type="ECO:0000256" key="12">
    <source>
        <dbReference type="ARBA" id="ARBA00022989"/>
    </source>
</evidence>
<evidence type="ECO:0000256" key="16">
    <source>
        <dbReference type="ARBA" id="ARBA00032853"/>
    </source>
</evidence>
<evidence type="ECO:0000256" key="15">
    <source>
        <dbReference type="ARBA" id="ARBA00032605"/>
    </source>
</evidence>
<dbReference type="GO" id="GO:0009236">
    <property type="term" value="P:cobalamin biosynthetic process"/>
    <property type="evidence" value="ECO:0007669"/>
    <property type="project" value="UniProtKB-UniRule"/>
</dbReference>
<gene>
    <name evidence="19" type="primary">cobS</name>
    <name evidence="20" type="ORF">IWH25_01855</name>
</gene>
<name>A0A974SPJ8_9RHOO</name>
<dbReference type="HAMAP" id="MF_00719">
    <property type="entry name" value="CobS"/>
    <property type="match status" value="1"/>
</dbReference>
<accession>A0A974SPJ8</accession>
<dbReference type="RefSeq" id="WP_203387664.1">
    <property type="nucleotide sequence ID" value="NZ_CP064781.1"/>
</dbReference>